<dbReference type="AlphaFoldDB" id="A0A516SID8"/>
<evidence type="ECO:0000313" key="3">
    <source>
        <dbReference type="Proteomes" id="UP000317550"/>
    </source>
</evidence>
<dbReference type="Gene3D" id="1.10.260.40">
    <property type="entry name" value="lambda repressor-like DNA-binding domains"/>
    <property type="match status" value="1"/>
</dbReference>
<dbReference type="Pfam" id="PF07022">
    <property type="entry name" value="Phage_CI_repr"/>
    <property type="match status" value="1"/>
</dbReference>
<dbReference type="OrthoDB" id="7428772at2"/>
<dbReference type="GO" id="GO:0003677">
    <property type="term" value="F:DNA binding"/>
    <property type="evidence" value="ECO:0007669"/>
    <property type="project" value="InterPro"/>
</dbReference>
<dbReference type="InterPro" id="IPR001387">
    <property type="entry name" value="Cro/C1-type_HTH"/>
</dbReference>
<reference evidence="2" key="1">
    <citation type="journal article" date="2020" name="Int. J. Syst. Evol. Microbiol.">
        <title>Chitinimonas arctica sp. nov., isolated from Arctic tundra soil.</title>
        <authorList>
            <person name="Xu Q."/>
            <person name="Jiang F."/>
            <person name="Da X."/>
            <person name="Zhang Y."/>
            <person name="Geng Y."/>
            <person name="Qin K."/>
            <person name="Liu J."/>
            <person name="Peng F."/>
        </authorList>
    </citation>
    <scope>NUCLEOTIDE SEQUENCE</scope>
    <source>
        <strain evidence="2">R3-44</strain>
    </source>
</reference>
<protein>
    <submittedName>
        <fullName evidence="2">Bacteriophage CI repressor</fullName>
    </submittedName>
</protein>
<organism evidence="2 3">
    <name type="scientific">Chitinimonas arctica</name>
    <dbReference type="NCBI Taxonomy" id="2594795"/>
    <lineage>
        <taxon>Bacteria</taxon>
        <taxon>Pseudomonadati</taxon>
        <taxon>Pseudomonadota</taxon>
        <taxon>Betaproteobacteria</taxon>
        <taxon>Neisseriales</taxon>
        <taxon>Chitinibacteraceae</taxon>
        <taxon>Chitinimonas</taxon>
    </lineage>
</organism>
<proteinExistence type="predicted"/>
<gene>
    <name evidence="2" type="ORF">FNU76_17060</name>
</gene>
<dbReference type="Proteomes" id="UP000317550">
    <property type="component" value="Chromosome"/>
</dbReference>
<accession>A0A516SID8</accession>
<dbReference type="KEGG" id="cari:FNU76_17060"/>
<dbReference type="CDD" id="cd00093">
    <property type="entry name" value="HTH_XRE"/>
    <property type="match status" value="1"/>
</dbReference>
<feature type="domain" description="Bacteriophage CI repressor N-terminal" evidence="1">
    <location>
        <begin position="37"/>
        <end position="83"/>
    </location>
</feature>
<dbReference type="InterPro" id="IPR010744">
    <property type="entry name" value="Phage_CI_N"/>
</dbReference>
<dbReference type="EMBL" id="CP041730">
    <property type="protein sequence ID" value="QDQ27914.1"/>
    <property type="molecule type" value="Genomic_DNA"/>
</dbReference>
<dbReference type="InterPro" id="IPR010982">
    <property type="entry name" value="Lambda_DNA-bd_dom_sf"/>
</dbReference>
<keyword evidence="3" id="KW-1185">Reference proteome</keyword>
<evidence type="ECO:0000259" key="1">
    <source>
        <dbReference type="Pfam" id="PF07022"/>
    </source>
</evidence>
<name>A0A516SID8_9NEIS</name>
<evidence type="ECO:0000313" key="2">
    <source>
        <dbReference type="EMBL" id="QDQ27914.1"/>
    </source>
</evidence>
<dbReference type="GO" id="GO:0045892">
    <property type="term" value="P:negative regulation of DNA-templated transcription"/>
    <property type="evidence" value="ECO:0007669"/>
    <property type="project" value="InterPro"/>
</dbReference>
<sequence>MLLSSQSASTPAMPQDFQRLMHAATTLHPSRVTGVASLARLLNESPQALSNWKRRGLPGDKITAIARTVGCEIDYLELGIGSMTAPLKAPAESASVADPQHADPFAGLDPASKAALQDLFEQIRQAKAAGKSVKGFIAGVRVLIASMAQE</sequence>